<feature type="signal peptide" evidence="3">
    <location>
        <begin position="1"/>
        <end position="19"/>
    </location>
</feature>
<evidence type="ECO:0008006" key="6">
    <source>
        <dbReference type="Google" id="ProtNLM"/>
    </source>
</evidence>
<feature type="compositionally biased region" description="Low complexity" evidence="1">
    <location>
        <begin position="351"/>
        <end position="377"/>
    </location>
</feature>
<gene>
    <name evidence="4" type="ORF">B0J13DRAFT_539093</name>
</gene>
<dbReference type="OrthoDB" id="5105085at2759"/>
<evidence type="ECO:0000313" key="4">
    <source>
        <dbReference type="EMBL" id="KAH7159505.1"/>
    </source>
</evidence>
<evidence type="ECO:0000256" key="1">
    <source>
        <dbReference type="SAM" id="MobiDB-lite"/>
    </source>
</evidence>
<dbReference type="AlphaFoldDB" id="A0A9P9JHS3"/>
<keyword evidence="2" id="KW-0812">Transmembrane</keyword>
<feature type="chain" id="PRO_5040385181" description="Mid2 domain-containing protein" evidence="3">
    <location>
        <begin position="20"/>
        <end position="549"/>
    </location>
</feature>
<keyword evidence="2" id="KW-0472">Membrane</keyword>
<dbReference type="EMBL" id="JAGMUU010000002">
    <property type="protein sequence ID" value="KAH7159505.1"/>
    <property type="molecule type" value="Genomic_DNA"/>
</dbReference>
<sequence>MRRFDRLAVLFALLVHCTAISSTWVEHRNLERSARALNTTDQDEVQAFIHHWAYISQKNTPRHPPLASQALLSNPLSNMDMMRRQDDGCTWNNGGSCASGWRCCGSSDSGWCCPSDSICCQDGSGVCCFVNTICCLPSGQENFCCNPDQSCDNDNRLCLDQTVTETSTTTVWETETQWETASEDATITEETTKTEDSTIRVTVSNVDTGTTTITTTTYITDAAARLAKRAMFAYPTQTQWLEPMDSNPTAMAPTQIFNIKPAQSLNALAEVLLRRGVGINRRDTATETNWVTETSTTTEVDTTTQTEWHTEYSTEFETEKITLTNYVNAEEMVTVTETETKHVDNSDSDADSSTSNSDSDSATDSSTSTSTSDPDSSALGNSNKSDSDSLPIGTIVGAAVGGFAGIVLILVAIWWCRRRNRNNYGPPPMVAAGHNDTYHFPPPVAETQSPKPRVPVPPVHTPPAGHGHIPRDHYEADGIGVTAWTQEQRHSSTNSWGSSPPPTYARNTPGELSSTPALHGRHAELASSPRMHPYEMAGSQGYQRQGYGR</sequence>
<evidence type="ECO:0000313" key="5">
    <source>
        <dbReference type="Proteomes" id="UP000717696"/>
    </source>
</evidence>
<comment type="caution">
    <text evidence="4">The sequence shown here is derived from an EMBL/GenBank/DDBJ whole genome shotgun (WGS) entry which is preliminary data.</text>
</comment>
<reference evidence="4" key="1">
    <citation type="journal article" date="2021" name="Nat. Commun.">
        <title>Genetic determinants of endophytism in the Arabidopsis root mycobiome.</title>
        <authorList>
            <person name="Mesny F."/>
            <person name="Miyauchi S."/>
            <person name="Thiergart T."/>
            <person name="Pickel B."/>
            <person name="Atanasova L."/>
            <person name="Karlsson M."/>
            <person name="Huettel B."/>
            <person name="Barry K.W."/>
            <person name="Haridas S."/>
            <person name="Chen C."/>
            <person name="Bauer D."/>
            <person name="Andreopoulos W."/>
            <person name="Pangilinan J."/>
            <person name="LaButti K."/>
            <person name="Riley R."/>
            <person name="Lipzen A."/>
            <person name="Clum A."/>
            <person name="Drula E."/>
            <person name="Henrissat B."/>
            <person name="Kohler A."/>
            <person name="Grigoriev I.V."/>
            <person name="Martin F.M."/>
            <person name="Hacquard S."/>
        </authorList>
    </citation>
    <scope>NUCLEOTIDE SEQUENCE</scope>
    <source>
        <strain evidence="4">MPI-CAGE-AT-0021</strain>
    </source>
</reference>
<keyword evidence="2" id="KW-1133">Transmembrane helix</keyword>
<evidence type="ECO:0000256" key="3">
    <source>
        <dbReference type="SAM" id="SignalP"/>
    </source>
</evidence>
<feature type="compositionally biased region" description="Polar residues" evidence="1">
    <location>
        <begin position="488"/>
        <end position="498"/>
    </location>
</feature>
<dbReference type="Proteomes" id="UP000717696">
    <property type="component" value="Unassembled WGS sequence"/>
</dbReference>
<accession>A0A9P9JHS3</accession>
<keyword evidence="3" id="KW-0732">Signal</keyword>
<feature type="region of interest" description="Disordered" evidence="1">
    <location>
        <begin position="488"/>
        <end position="549"/>
    </location>
</feature>
<feature type="region of interest" description="Disordered" evidence="1">
    <location>
        <begin position="338"/>
        <end position="389"/>
    </location>
</feature>
<organism evidence="4 5">
    <name type="scientific">Dactylonectria estremocensis</name>
    <dbReference type="NCBI Taxonomy" id="1079267"/>
    <lineage>
        <taxon>Eukaryota</taxon>
        <taxon>Fungi</taxon>
        <taxon>Dikarya</taxon>
        <taxon>Ascomycota</taxon>
        <taxon>Pezizomycotina</taxon>
        <taxon>Sordariomycetes</taxon>
        <taxon>Hypocreomycetidae</taxon>
        <taxon>Hypocreales</taxon>
        <taxon>Nectriaceae</taxon>
        <taxon>Dactylonectria</taxon>
    </lineage>
</organism>
<feature type="transmembrane region" description="Helical" evidence="2">
    <location>
        <begin position="392"/>
        <end position="416"/>
    </location>
</feature>
<name>A0A9P9JHS3_9HYPO</name>
<evidence type="ECO:0000256" key="2">
    <source>
        <dbReference type="SAM" id="Phobius"/>
    </source>
</evidence>
<proteinExistence type="predicted"/>
<keyword evidence="5" id="KW-1185">Reference proteome</keyword>
<protein>
    <recommendedName>
        <fullName evidence="6">Mid2 domain-containing protein</fullName>
    </recommendedName>
</protein>
<feature type="compositionally biased region" description="Low complexity" evidence="1">
    <location>
        <begin position="540"/>
        <end position="549"/>
    </location>
</feature>